<dbReference type="PANTHER" id="PTHR10429">
    <property type="entry name" value="DNA-3-METHYLADENINE GLYCOSYLASE"/>
    <property type="match status" value="1"/>
</dbReference>
<dbReference type="Pfam" id="PF02245">
    <property type="entry name" value="Pur_DNA_glyco"/>
    <property type="match status" value="1"/>
</dbReference>
<keyword evidence="4 5" id="KW-0234">DNA repair</keyword>
<name>A0ABZ0W8X9_9BACT</name>
<protein>
    <recommendedName>
        <fullName evidence="5">Putative 3-methyladenine DNA glycosylase</fullName>
        <ecNumber evidence="5">3.2.2.-</ecNumber>
    </recommendedName>
</protein>
<evidence type="ECO:0000313" key="6">
    <source>
        <dbReference type="EMBL" id="WQD39601.1"/>
    </source>
</evidence>
<dbReference type="EMBL" id="CP139960">
    <property type="protein sequence ID" value="WQD39601.1"/>
    <property type="molecule type" value="Genomic_DNA"/>
</dbReference>
<dbReference type="HAMAP" id="MF_00527">
    <property type="entry name" value="3MGH"/>
    <property type="match status" value="1"/>
</dbReference>
<evidence type="ECO:0000256" key="5">
    <source>
        <dbReference type="HAMAP-Rule" id="MF_00527"/>
    </source>
</evidence>
<keyword evidence="7" id="KW-1185">Reference proteome</keyword>
<dbReference type="NCBIfam" id="TIGR00567">
    <property type="entry name" value="3mg"/>
    <property type="match status" value="1"/>
</dbReference>
<keyword evidence="2 5" id="KW-0227">DNA damage</keyword>
<dbReference type="Proteomes" id="UP001325680">
    <property type="component" value="Chromosome"/>
</dbReference>
<dbReference type="InterPro" id="IPR011034">
    <property type="entry name" value="Formyl_transferase-like_C_sf"/>
</dbReference>
<dbReference type="Gene3D" id="3.10.300.10">
    <property type="entry name" value="Methylpurine-DNA glycosylase (MPG)"/>
    <property type="match status" value="1"/>
</dbReference>
<dbReference type="CDD" id="cd00540">
    <property type="entry name" value="AAG"/>
    <property type="match status" value="1"/>
</dbReference>
<dbReference type="InterPro" id="IPR036995">
    <property type="entry name" value="MPG_sf"/>
</dbReference>
<evidence type="ECO:0000256" key="4">
    <source>
        <dbReference type="ARBA" id="ARBA00023204"/>
    </source>
</evidence>
<dbReference type="PANTHER" id="PTHR10429:SF0">
    <property type="entry name" value="DNA-3-METHYLADENINE GLYCOSYLASE"/>
    <property type="match status" value="1"/>
</dbReference>
<sequence length="202" mass="22485">MKKLDKTYYSNQDVLFLAKDLLGKVLVTRINGEVTSGIITETEAYAGVTDKASHAYGGRRTNRTEIMYQAGGVSYVYLCYGIHYLFNVVTFIKDEPHAILIRAVEPLAGKDIIEKRRNRSIDKASVSAGPGSVSKALGIDLSLNAKDLTGQEIWIEDHGFLFNDNEIVATPRVGVDYAGDHALLPWRFFVRGNRYISKPNKV</sequence>
<proteinExistence type="inferred from homology"/>
<evidence type="ECO:0000256" key="1">
    <source>
        <dbReference type="ARBA" id="ARBA00009232"/>
    </source>
</evidence>
<dbReference type="EC" id="3.2.2.-" evidence="5"/>
<evidence type="ECO:0000256" key="3">
    <source>
        <dbReference type="ARBA" id="ARBA00022801"/>
    </source>
</evidence>
<keyword evidence="3 5" id="KW-0378">Hydrolase</keyword>
<dbReference type="InterPro" id="IPR003180">
    <property type="entry name" value="MPG"/>
</dbReference>
<evidence type="ECO:0000256" key="2">
    <source>
        <dbReference type="ARBA" id="ARBA00022763"/>
    </source>
</evidence>
<dbReference type="SUPFAM" id="SSF50486">
    <property type="entry name" value="FMT C-terminal domain-like"/>
    <property type="match status" value="1"/>
</dbReference>
<dbReference type="RefSeq" id="WP_114789032.1">
    <property type="nucleotide sequence ID" value="NZ_CP139960.1"/>
</dbReference>
<accession>A0ABZ0W8X9</accession>
<gene>
    <name evidence="6" type="ORF">U0035_05500</name>
</gene>
<organism evidence="6 7">
    <name type="scientific">Niabella yanshanensis</name>
    <dbReference type="NCBI Taxonomy" id="577386"/>
    <lineage>
        <taxon>Bacteria</taxon>
        <taxon>Pseudomonadati</taxon>
        <taxon>Bacteroidota</taxon>
        <taxon>Chitinophagia</taxon>
        <taxon>Chitinophagales</taxon>
        <taxon>Chitinophagaceae</taxon>
        <taxon>Niabella</taxon>
    </lineage>
</organism>
<reference evidence="6 7" key="1">
    <citation type="submission" date="2023-12" db="EMBL/GenBank/DDBJ databases">
        <title>Genome sequencing and assembly of bacterial species from a model synthetic community.</title>
        <authorList>
            <person name="Hogle S.L."/>
        </authorList>
    </citation>
    <scope>NUCLEOTIDE SEQUENCE [LARGE SCALE GENOMIC DNA]</scope>
    <source>
        <strain evidence="6 7">HAMBI_3031</strain>
    </source>
</reference>
<evidence type="ECO:0000313" key="7">
    <source>
        <dbReference type="Proteomes" id="UP001325680"/>
    </source>
</evidence>
<comment type="similarity">
    <text evidence="1 5">Belongs to the DNA glycosylase MPG family.</text>
</comment>